<keyword evidence="5" id="KW-0067">ATP-binding</keyword>
<dbReference type="PANTHER" id="PTHR19229">
    <property type="entry name" value="ATP-BINDING CASSETTE TRANSPORTER SUBFAMILY A ABCA"/>
    <property type="match status" value="1"/>
</dbReference>
<dbReference type="GO" id="GO:0140359">
    <property type="term" value="F:ABC-type transporter activity"/>
    <property type="evidence" value="ECO:0007669"/>
    <property type="project" value="InterPro"/>
</dbReference>
<dbReference type="OrthoDB" id="10255969at2759"/>
<dbReference type="InterPro" id="IPR003593">
    <property type="entry name" value="AAA+_ATPase"/>
</dbReference>
<proteinExistence type="inferred from homology"/>
<feature type="transmembrane region" description="Helical" evidence="8">
    <location>
        <begin position="195"/>
        <end position="218"/>
    </location>
</feature>
<feature type="transmembrane region" description="Helical" evidence="8">
    <location>
        <begin position="129"/>
        <end position="151"/>
    </location>
</feature>
<dbReference type="InterPro" id="IPR027417">
    <property type="entry name" value="P-loop_NTPase"/>
</dbReference>
<evidence type="ECO:0000256" key="7">
    <source>
        <dbReference type="ARBA" id="ARBA00023136"/>
    </source>
</evidence>
<comment type="similarity">
    <text evidence="2">Belongs to the ABC transporter superfamily. ABCA family. CPR flippase (TC 3.A.1.211) subfamily.</text>
</comment>
<feature type="domain" description="ABC transporter" evidence="9">
    <location>
        <begin position="292"/>
        <end position="530"/>
    </location>
</feature>
<dbReference type="Pfam" id="PF23321">
    <property type="entry name" value="R1_ABCA1"/>
    <property type="match status" value="1"/>
</dbReference>
<evidence type="ECO:0000313" key="10">
    <source>
        <dbReference type="EMBL" id="KAA8517125.1"/>
    </source>
</evidence>
<accession>A0A5J4ZF26</accession>
<gene>
    <name evidence="10" type="ORF">F0562_017418</name>
</gene>
<sequence length="720" mass="80130">MTKSQHLQRRDLDAFSAAVVVNIAFSFIPASFAVAIVKEREVKAKHQQLISGVSILSYWASTYIWDFISFLFPSSFAIILFYIFGLDQFIGRGSFWPTILMFLEYGLSIASSTYCLTFFFSEHAMAQNVVLLVHFFTGLILMVISFIMGLIQTTASANSFLKNFFRLSPGFCFADGLASLALLRQGMKEGSGDRVLDWNVTGASICYMGAEGIFYFLLTLGLELLPPHKLTPVTLIECWKRIKKLFRRTSSSYLEPLLESSSENVALDFDEDIDVRTERNRVLSGSTDNAIIYLRNLRKVYPGGKHLGTKIAVHSLTFSVQEGECFGFLGTNGAGKTTTLSMLSGEEYPSDGTAFIFGKDISSNPKATRRHIGYCPQFDALLEFLTVQEHLELYARIKGVPEYRLEDVVMEKLVEFDLLKHANKPSFSLSGGNKRKLSVAIAMIGDPPIVILDEPSTGMDPIAKRFMWEVISRLSTRQGKTAVILTTHSMNEAQALCTRIGIMVEGQLRCIGSPQHLKTRFGNHLELEVKPTEVSPGDLENLCQIIQERLFDVHSHPRSLLSDLEVCIGGTDSIASENPSVAEISLSEEMIVIIGRWLGNEERIRTLVSSTGVSDGVFGEQLSEQLVRDGGIPLPIFSEWWLAKEKFSIIDSFVLSSFPGATFQGSNGLSIKYQLPYGEDLSLADVFGHLERNRYLLGMAEYSISQSTLETIFNHFAANS</sequence>
<dbReference type="InterPro" id="IPR056264">
    <property type="entry name" value="R2_ABCA1-4-like"/>
</dbReference>
<keyword evidence="6 8" id="KW-1133">Transmembrane helix</keyword>
<dbReference type="FunFam" id="3.40.50.300:FF:000904">
    <property type="entry name" value="ABC transporter A family member 1"/>
    <property type="match status" value="1"/>
</dbReference>
<dbReference type="Pfam" id="PF00005">
    <property type="entry name" value="ABC_tran"/>
    <property type="match status" value="1"/>
</dbReference>
<evidence type="ECO:0000256" key="5">
    <source>
        <dbReference type="ARBA" id="ARBA00022840"/>
    </source>
</evidence>
<dbReference type="PROSITE" id="PS50893">
    <property type="entry name" value="ABC_TRANSPORTER_2"/>
    <property type="match status" value="1"/>
</dbReference>
<evidence type="ECO:0000256" key="3">
    <source>
        <dbReference type="ARBA" id="ARBA00022692"/>
    </source>
</evidence>
<dbReference type="EMBL" id="CM018051">
    <property type="protein sequence ID" value="KAA8517125.1"/>
    <property type="molecule type" value="Genomic_DNA"/>
</dbReference>
<name>A0A5J4ZF26_9ASTE</name>
<organism evidence="10 11">
    <name type="scientific">Nyssa sinensis</name>
    <dbReference type="NCBI Taxonomy" id="561372"/>
    <lineage>
        <taxon>Eukaryota</taxon>
        <taxon>Viridiplantae</taxon>
        <taxon>Streptophyta</taxon>
        <taxon>Embryophyta</taxon>
        <taxon>Tracheophyta</taxon>
        <taxon>Spermatophyta</taxon>
        <taxon>Magnoliopsida</taxon>
        <taxon>eudicotyledons</taxon>
        <taxon>Gunneridae</taxon>
        <taxon>Pentapetalae</taxon>
        <taxon>asterids</taxon>
        <taxon>Cornales</taxon>
        <taxon>Nyssaceae</taxon>
        <taxon>Nyssa</taxon>
    </lineage>
</organism>
<comment type="subcellular location">
    <subcellularLocation>
        <location evidence="1">Membrane</location>
        <topology evidence="1">Multi-pass membrane protein</topology>
    </subcellularLocation>
</comment>
<dbReference type="Proteomes" id="UP000325577">
    <property type="component" value="Linkage Group LG8"/>
</dbReference>
<dbReference type="InterPro" id="IPR013525">
    <property type="entry name" value="ABC2_TM"/>
</dbReference>
<dbReference type="GO" id="GO:0016020">
    <property type="term" value="C:membrane"/>
    <property type="evidence" value="ECO:0007669"/>
    <property type="project" value="UniProtKB-SubCell"/>
</dbReference>
<dbReference type="Gene3D" id="3.40.50.300">
    <property type="entry name" value="P-loop containing nucleotide triphosphate hydrolases"/>
    <property type="match status" value="1"/>
</dbReference>
<dbReference type="GO" id="GO:0005319">
    <property type="term" value="F:lipid transporter activity"/>
    <property type="evidence" value="ECO:0007669"/>
    <property type="project" value="TreeGrafter"/>
</dbReference>
<reference evidence="10 11" key="1">
    <citation type="submission" date="2019-09" db="EMBL/GenBank/DDBJ databases">
        <title>A chromosome-level genome assembly of the Chinese tupelo Nyssa sinensis.</title>
        <authorList>
            <person name="Yang X."/>
            <person name="Kang M."/>
            <person name="Yang Y."/>
            <person name="Xiong H."/>
            <person name="Wang M."/>
            <person name="Zhang Z."/>
            <person name="Wang Z."/>
            <person name="Wu H."/>
            <person name="Ma T."/>
            <person name="Liu J."/>
            <person name="Xi Z."/>
        </authorList>
    </citation>
    <scope>NUCLEOTIDE SEQUENCE [LARGE SCALE GENOMIC DNA]</scope>
    <source>
        <strain evidence="10">J267</strain>
        <tissue evidence="10">Leaf</tissue>
    </source>
</reference>
<dbReference type="GO" id="GO:0005524">
    <property type="term" value="F:ATP binding"/>
    <property type="evidence" value="ECO:0007669"/>
    <property type="project" value="UniProtKB-KW"/>
</dbReference>
<protein>
    <recommendedName>
        <fullName evidence="9">ABC transporter domain-containing protein</fullName>
    </recommendedName>
</protein>
<dbReference type="SMART" id="SM00382">
    <property type="entry name" value="AAA"/>
    <property type="match status" value="1"/>
</dbReference>
<keyword evidence="3 8" id="KW-0812">Transmembrane</keyword>
<evidence type="ECO:0000256" key="1">
    <source>
        <dbReference type="ARBA" id="ARBA00004141"/>
    </source>
</evidence>
<feature type="transmembrane region" description="Helical" evidence="8">
    <location>
        <begin position="14"/>
        <end position="37"/>
    </location>
</feature>
<evidence type="ECO:0000259" key="9">
    <source>
        <dbReference type="PROSITE" id="PS50893"/>
    </source>
</evidence>
<feature type="transmembrane region" description="Helical" evidence="8">
    <location>
        <begin position="58"/>
        <end position="83"/>
    </location>
</feature>
<dbReference type="AlphaFoldDB" id="A0A5J4ZF26"/>
<dbReference type="PROSITE" id="PS00211">
    <property type="entry name" value="ABC_TRANSPORTER_1"/>
    <property type="match status" value="1"/>
</dbReference>
<keyword evidence="4" id="KW-0547">Nucleotide-binding</keyword>
<evidence type="ECO:0000256" key="6">
    <source>
        <dbReference type="ARBA" id="ARBA00022989"/>
    </source>
</evidence>
<feature type="transmembrane region" description="Helical" evidence="8">
    <location>
        <begin position="163"/>
        <end position="183"/>
    </location>
</feature>
<dbReference type="CDD" id="cd03263">
    <property type="entry name" value="ABC_subfamily_A"/>
    <property type="match status" value="1"/>
</dbReference>
<keyword evidence="7 8" id="KW-0472">Membrane</keyword>
<evidence type="ECO:0000313" key="11">
    <source>
        <dbReference type="Proteomes" id="UP000325577"/>
    </source>
</evidence>
<evidence type="ECO:0000256" key="4">
    <source>
        <dbReference type="ARBA" id="ARBA00022741"/>
    </source>
</evidence>
<evidence type="ECO:0000256" key="8">
    <source>
        <dbReference type="SAM" id="Phobius"/>
    </source>
</evidence>
<dbReference type="PANTHER" id="PTHR19229:SF267">
    <property type="entry name" value="ABC TRANSPORTER A FAMILY MEMBER 1"/>
    <property type="match status" value="1"/>
</dbReference>
<dbReference type="SUPFAM" id="SSF52540">
    <property type="entry name" value="P-loop containing nucleoside triphosphate hydrolases"/>
    <property type="match status" value="1"/>
</dbReference>
<dbReference type="InterPro" id="IPR017871">
    <property type="entry name" value="ABC_transporter-like_CS"/>
</dbReference>
<feature type="transmembrane region" description="Helical" evidence="8">
    <location>
        <begin position="95"/>
        <end position="117"/>
    </location>
</feature>
<dbReference type="InterPro" id="IPR026082">
    <property type="entry name" value="ABCA"/>
</dbReference>
<dbReference type="Pfam" id="PF12698">
    <property type="entry name" value="ABC2_membrane_3"/>
    <property type="match status" value="1"/>
</dbReference>
<evidence type="ECO:0000256" key="2">
    <source>
        <dbReference type="ARBA" id="ARBA00008526"/>
    </source>
</evidence>
<dbReference type="GO" id="GO:0016887">
    <property type="term" value="F:ATP hydrolysis activity"/>
    <property type="evidence" value="ECO:0007669"/>
    <property type="project" value="InterPro"/>
</dbReference>
<dbReference type="InterPro" id="IPR003439">
    <property type="entry name" value="ABC_transporter-like_ATP-bd"/>
</dbReference>
<keyword evidence="11" id="KW-1185">Reference proteome</keyword>